<dbReference type="Proteomes" id="UP000239089">
    <property type="component" value="Unassembled WGS sequence"/>
</dbReference>
<comment type="caution">
    <text evidence="1">The sequence shown here is derived from an EMBL/GenBank/DDBJ whole genome shotgun (WGS) entry which is preliminary data.</text>
</comment>
<protein>
    <submittedName>
        <fullName evidence="1">Uncharacterized protein</fullName>
    </submittedName>
</protein>
<evidence type="ECO:0000313" key="1">
    <source>
        <dbReference type="EMBL" id="PPQ27486.1"/>
    </source>
</evidence>
<organism evidence="1 2">
    <name type="scientific">Rhodoblastus sphagnicola</name>
    <dbReference type="NCBI Taxonomy" id="333368"/>
    <lineage>
        <taxon>Bacteria</taxon>
        <taxon>Pseudomonadati</taxon>
        <taxon>Pseudomonadota</taxon>
        <taxon>Alphaproteobacteria</taxon>
        <taxon>Hyphomicrobiales</taxon>
        <taxon>Rhodoblastaceae</taxon>
        <taxon>Rhodoblastus</taxon>
    </lineage>
</organism>
<keyword evidence="2" id="KW-1185">Reference proteome</keyword>
<accession>A0A2S6MYQ8</accession>
<gene>
    <name evidence="1" type="ORF">CCR94_19845</name>
</gene>
<evidence type="ECO:0000313" key="2">
    <source>
        <dbReference type="Proteomes" id="UP000239089"/>
    </source>
</evidence>
<dbReference type="EMBL" id="NHSJ01000123">
    <property type="protein sequence ID" value="PPQ27486.1"/>
    <property type="molecule type" value="Genomic_DNA"/>
</dbReference>
<sequence>MTSEIAEAQKLSGIFQTFTTGRAVAPDIQDKCNAHMDALREELSNNRLKYLDYAIAFKSRKREIVRNDLSQHIVDVLFLVDEVRKPFRHEVVAANICAIYNTDKDEFFYVIKREIGHRIGAQSLTEDEYAYLTATVNVPVSSPERLGIELRELQTRVWYGDKQPGEGRGVRDLVVKYAKRVQGPSISAVANVTIGLVNHLRRKREAHEPL</sequence>
<dbReference type="RefSeq" id="WP_104509569.1">
    <property type="nucleotide sequence ID" value="NZ_JACIGC010000001.1"/>
</dbReference>
<name>A0A2S6MYQ8_9HYPH</name>
<proteinExistence type="predicted"/>
<dbReference type="OrthoDB" id="8454263at2"/>
<reference evidence="1 2" key="1">
    <citation type="journal article" date="2018" name="Arch. Microbiol.">
        <title>New insights into the metabolic potential of the phototrophic purple bacterium Rhodopila globiformis DSM 161(T) from its draft genome sequence and evidence for a vanadium-dependent nitrogenase.</title>
        <authorList>
            <person name="Imhoff J.F."/>
            <person name="Rahn T."/>
            <person name="Kunzel S."/>
            <person name="Neulinger S.C."/>
        </authorList>
    </citation>
    <scope>NUCLEOTIDE SEQUENCE [LARGE SCALE GENOMIC DNA]</scope>
    <source>
        <strain evidence="1 2">DSM 16996</strain>
    </source>
</reference>
<dbReference type="AlphaFoldDB" id="A0A2S6MYQ8"/>